<proteinExistence type="predicted"/>
<dbReference type="GO" id="GO:0006790">
    <property type="term" value="P:sulfur compound metabolic process"/>
    <property type="evidence" value="ECO:0007669"/>
    <property type="project" value="TreeGrafter"/>
</dbReference>
<dbReference type="SUPFAM" id="SSF52540">
    <property type="entry name" value="P-loop containing nucleoside triphosphate hydrolases"/>
    <property type="match status" value="1"/>
</dbReference>
<sequence>MAYPASTPARPDNARPHAPAQTRPQKLQSADAPTVVFISSAGHSGSTLLDMMIGNLSYAESLGELMVMPGEIALGSPCTCGASLLECPLWSRVLARWSQRHGRPPGDIRLGWMAHSQHASRAFRLARAASHGWRWLQLRAGVPALGLAEPVYRRGLEQTLELYDDVAECSGKRVLVNSSKPYLVAVDHARLLGARCRVINLVRDGRAVYASFLRHGFAPRAALHAWQHHYDRALPLFERYVGPGQLLTVRYEDLVTRPQETMSRVCGFLGEPFEPSALEFSAPHHNVNGNDIRFRPRHELRLDERWRRELSASQLEFFMQHAGRTMLRMGYGADVTPPAAPRAA</sequence>
<gene>
    <name evidence="2" type="ORF">EV684_11042</name>
</gene>
<feature type="region of interest" description="Disordered" evidence="1">
    <location>
        <begin position="1"/>
        <end position="30"/>
    </location>
</feature>
<dbReference type="Proteomes" id="UP000295106">
    <property type="component" value="Unassembled WGS sequence"/>
</dbReference>
<accession>A0A4R2M3L7</accession>
<dbReference type="Gene3D" id="3.40.50.300">
    <property type="entry name" value="P-loop containing nucleotide triphosphate hydrolases"/>
    <property type="match status" value="1"/>
</dbReference>
<dbReference type="GO" id="GO:0006044">
    <property type="term" value="P:N-acetylglucosamine metabolic process"/>
    <property type="evidence" value="ECO:0007669"/>
    <property type="project" value="TreeGrafter"/>
</dbReference>
<dbReference type="OrthoDB" id="6211160at2"/>
<dbReference type="AlphaFoldDB" id="A0A4R2M3L7"/>
<reference evidence="2 3" key="1">
    <citation type="submission" date="2019-03" db="EMBL/GenBank/DDBJ databases">
        <title>Genomic Encyclopedia of Type Strains, Phase IV (KMG-IV): sequencing the most valuable type-strain genomes for metagenomic binning, comparative biology and taxonomic classification.</title>
        <authorList>
            <person name="Goeker M."/>
        </authorList>
    </citation>
    <scope>NUCLEOTIDE SEQUENCE [LARGE SCALE GENOMIC DNA]</scope>
    <source>
        <strain evidence="2 3">DSM 1709</strain>
    </source>
</reference>
<organism evidence="2 3">
    <name type="scientific">Rubrivivax gelatinosus</name>
    <name type="common">Rhodocyclus gelatinosus</name>
    <name type="synonym">Rhodopseudomonas gelatinosa</name>
    <dbReference type="NCBI Taxonomy" id="28068"/>
    <lineage>
        <taxon>Bacteria</taxon>
        <taxon>Pseudomonadati</taxon>
        <taxon>Pseudomonadota</taxon>
        <taxon>Betaproteobacteria</taxon>
        <taxon>Burkholderiales</taxon>
        <taxon>Sphaerotilaceae</taxon>
        <taxon>Rubrivivax</taxon>
    </lineage>
</organism>
<protein>
    <submittedName>
        <fullName evidence="2">Sulfotransferase family protein</fullName>
    </submittedName>
</protein>
<dbReference type="GO" id="GO:0001517">
    <property type="term" value="F:N-acetylglucosamine 6-O-sulfotransferase activity"/>
    <property type="evidence" value="ECO:0007669"/>
    <property type="project" value="TreeGrafter"/>
</dbReference>
<dbReference type="InterPro" id="IPR027417">
    <property type="entry name" value="P-loop_NTPase"/>
</dbReference>
<dbReference type="EMBL" id="SLXD01000010">
    <property type="protein sequence ID" value="TCP01112.1"/>
    <property type="molecule type" value="Genomic_DNA"/>
</dbReference>
<dbReference type="PANTHER" id="PTHR10704">
    <property type="entry name" value="CARBOHYDRATE SULFOTRANSFERASE"/>
    <property type="match status" value="1"/>
</dbReference>
<evidence type="ECO:0000256" key="1">
    <source>
        <dbReference type="SAM" id="MobiDB-lite"/>
    </source>
</evidence>
<dbReference type="InterPro" id="IPR051135">
    <property type="entry name" value="Gal/GlcNAc/GalNAc_ST"/>
</dbReference>
<name>A0A4R2M3L7_RUBGE</name>
<evidence type="ECO:0000313" key="3">
    <source>
        <dbReference type="Proteomes" id="UP000295106"/>
    </source>
</evidence>
<keyword evidence="2" id="KW-0808">Transferase</keyword>
<dbReference type="Pfam" id="PF13469">
    <property type="entry name" value="Sulfotransfer_3"/>
    <property type="match status" value="1"/>
</dbReference>
<evidence type="ECO:0000313" key="2">
    <source>
        <dbReference type="EMBL" id="TCP01112.1"/>
    </source>
</evidence>
<dbReference type="PANTHER" id="PTHR10704:SF44">
    <property type="entry name" value="LD35051P-RELATED"/>
    <property type="match status" value="1"/>
</dbReference>
<comment type="caution">
    <text evidence="2">The sequence shown here is derived from an EMBL/GenBank/DDBJ whole genome shotgun (WGS) entry which is preliminary data.</text>
</comment>